<feature type="compositionally biased region" description="Basic residues" evidence="1">
    <location>
        <begin position="342"/>
        <end position="351"/>
    </location>
</feature>
<dbReference type="AlphaFoldDB" id="H3CF92"/>
<dbReference type="HOGENOM" id="CLU_026572_2_0_1"/>
<feature type="region of interest" description="Disordered" evidence="1">
    <location>
        <begin position="261"/>
        <end position="373"/>
    </location>
</feature>
<reference evidence="2" key="3">
    <citation type="submission" date="2025-09" db="UniProtKB">
        <authorList>
            <consortium name="Ensembl"/>
        </authorList>
    </citation>
    <scope>IDENTIFICATION</scope>
</reference>
<evidence type="ECO:0000313" key="2">
    <source>
        <dbReference type="Ensembl" id="ENSTNIP00000006916.1"/>
    </source>
</evidence>
<feature type="compositionally biased region" description="Acidic residues" evidence="1">
    <location>
        <begin position="277"/>
        <end position="286"/>
    </location>
</feature>
<organism evidence="2 3">
    <name type="scientific">Tetraodon nigroviridis</name>
    <name type="common">Spotted green pufferfish</name>
    <name type="synonym">Chelonodon nigroviridis</name>
    <dbReference type="NCBI Taxonomy" id="99883"/>
    <lineage>
        <taxon>Eukaryota</taxon>
        <taxon>Metazoa</taxon>
        <taxon>Chordata</taxon>
        <taxon>Craniata</taxon>
        <taxon>Vertebrata</taxon>
        <taxon>Euteleostomi</taxon>
        <taxon>Actinopterygii</taxon>
        <taxon>Neopterygii</taxon>
        <taxon>Teleostei</taxon>
        <taxon>Neoteleostei</taxon>
        <taxon>Acanthomorphata</taxon>
        <taxon>Eupercaria</taxon>
        <taxon>Tetraodontiformes</taxon>
        <taxon>Tetradontoidea</taxon>
        <taxon>Tetraodontidae</taxon>
        <taxon>Tetraodon</taxon>
    </lineage>
</organism>
<protein>
    <submittedName>
        <fullName evidence="2">Family with sequence similarity 169 member Aa</fullName>
    </submittedName>
</protein>
<dbReference type="PANTHER" id="PTHR22442:SF3">
    <property type="entry name" value="SOLUBLE LAMIN-ASSOCIATED PROTEIN OF 75 KDA"/>
    <property type="match status" value="1"/>
</dbReference>
<dbReference type="OMA" id="EDMSHHG"/>
<accession>H3CF92</accession>
<dbReference type="PANTHER" id="PTHR22442">
    <property type="match status" value="1"/>
</dbReference>
<sequence length="373" mass="42839">MTFPVDLLADVSQEQLEKSAHEYMNTLLYSNPDAPERLTLPDSTQVTISVSNVGFTPLYGQSDKRRVLARFSPSNTMVAMALYLLDRWWTVEDILRTADPARRGLLPVDTVGERIVLYVLNRYIYREKERSSEETPFLCHEEKDHAKILWDDGEAVGFYSVKPAGSLYNPFSSGTYQLPVMDSIFVRKGHRGKGSGLLMLKDFVLSFPGDSLGLKYPLSQSMYQVCKKYLHQYPESTDLLWEVKRTGGPHQRTNIASKIQVMDLSEHHSRKERQQLEDEELNDEEQTEKGEEFGVKVTVPEEISAERPDTAEQKLSAKGAELQEERGSDRPSEDEEPPVGQHRSHRNRRKVPPTPKSTKQREHRTMKKKRKHH</sequence>
<reference evidence="2" key="2">
    <citation type="submission" date="2025-08" db="UniProtKB">
        <authorList>
            <consortium name="Ensembl"/>
        </authorList>
    </citation>
    <scope>IDENTIFICATION</scope>
</reference>
<dbReference type="InterPro" id="IPR016181">
    <property type="entry name" value="Acyl_CoA_acyltransferase"/>
</dbReference>
<feature type="compositionally biased region" description="Basic and acidic residues" evidence="1">
    <location>
        <begin position="264"/>
        <end position="276"/>
    </location>
</feature>
<dbReference type="GeneTree" id="ENSGT00510000048902"/>
<feature type="compositionally biased region" description="Basic residues" evidence="1">
    <location>
        <begin position="361"/>
        <end position="373"/>
    </location>
</feature>
<dbReference type="SUPFAM" id="SSF55729">
    <property type="entry name" value="Acyl-CoA N-acyltransferases (Nat)"/>
    <property type="match status" value="1"/>
</dbReference>
<proteinExistence type="predicted"/>
<dbReference type="InParanoid" id="H3CF92"/>
<dbReference type="Ensembl" id="ENSTNIT00000007070.1">
    <property type="protein sequence ID" value="ENSTNIP00000006916.1"/>
    <property type="gene ID" value="ENSTNIG00000004288.1"/>
</dbReference>
<feature type="compositionally biased region" description="Basic and acidic residues" evidence="1">
    <location>
        <begin position="321"/>
        <end position="331"/>
    </location>
</feature>
<dbReference type="Proteomes" id="UP000007303">
    <property type="component" value="Unassembled WGS sequence"/>
</dbReference>
<evidence type="ECO:0000256" key="1">
    <source>
        <dbReference type="SAM" id="MobiDB-lite"/>
    </source>
</evidence>
<reference evidence="3" key="1">
    <citation type="journal article" date="2004" name="Nature">
        <title>Genome duplication in the teleost fish Tetraodon nigroviridis reveals the early vertebrate proto-karyotype.</title>
        <authorList>
            <person name="Jaillon O."/>
            <person name="Aury J.-M."/>
            <person name="Brunet F."/>
            <person name="Petit J.-L."/>
            <person name="Stange-Thomann N."/>
            <person name="Mauceli E."/>
            <person name="Bouneau L."/>
            <person name="Fischer C."/>
            <person name="Ozouf-Costaz C."/>
            <person name="Bernot A."/>
            <person name="Nicaud S."/>
            <person name="Jaffe D."/>
            <person name="Fisher S."/>
            <person name="Lutfalla G."/>
            <person name="Dossat C."/>
            <person name="Segurens B."/>
            <person name="Dasilva C."/>
            <person name="Salanoubat M."/>
            <person name="Levy M."/>
            <person name="Boudet N."/>
            <person name="Castellano S."/>
            <person name="Anthouard V."/>
            <person name="Jubin C."/>
            <person name="Castelli V."/>
            <person name="Katinka M."/>
            <person name="Vacherie B."/>
            <person name="Biemont C."/>
            <person name="Skalli Z."/>
            <person name="Cattolico L."/>
            <person name="Poulain J."/>
            <person name="De Berardinis V."/>
            <person name="Cruaud C."/>
            <person name="Duprat S."/>
            <person name="Brottier P."/>
            <person name="Coutanceau J.-P."/>
            <person name="Gouzy J."/>
            <person name="Parra G."/>
            <person name="Lardier G."/>
            <person name="Chapple C."/>
            <person name="McKernan K.J."/>
            <person name="McEwan P."/>
            <person name="Bosak S."/>
            <person name="Kellis M."/>
            <person name="Volff J.-N."/>
            <person name="Guigo R."/>
            <person name="Zody M.C."/>
            <person name="Mesirov J."/>
            <person name="Lindblad-Toh K."/>
            <person name="Birren B."/>
            <person name="Nusbaum C."/>
            <person name="Kahn D."/>
            <person name="Robinson-Rechavi M."/>
            <person name="Laudet V."/>
            <person name="Schachter V."/>
            <person name="Quetier F."/>
            <person name="Saurin W."/>
            <person name="Scarpelli C."/>
            <person name="Wincker P."/>
            <person name="Lander E.S."/>
            <person name="Weissenbach J."/>
            <person name="Roest Crollius H."/>
        </authorList>
    </citation>
    <scope>NUCLEOTIDE SEQUENCE [LARGE SCALE GENOMIC DNA]</scope>
</reference>
<dbReference type="STRING" id="99883.ENSTNIP00000006916"/>
<dbReference type="InterPro" id="IPR029625">
    <property type="entry name" value="FAM169"/>
</dbReference>
<evidence type="ECO:0000313" key="3">
    <source>
        <dbReference type="Proteomes" id="UP000007303"/>
    </source>
</evidence>
<name>H3CF92_TETNG</name>
<dbReference type="CDD" id="cd04301">
    <property type="entry name" value="NAT_SF"/>
    <property type="match status" value="1"/>
</dbReference>
<keyword evidence="3" id="KW-1185">Reference proteome</keyword>